<dbReference type="Proteomes" id="UP001052739">
    <property type="component" value="Unassembled WGS sequence"/>
</dbReference>
<sequence length="132" mass="15060">MTDRDDFLTWVRTALQDAERALHDGDPAPRRALWSRREPVSVLGAWYNAVGQEDVDTLFTALARRFSACTAYRIEVVSHDVVGDMAYTACYEHISTSVDGEARVYTLRATQTYRREDGEWRVAHRHGDLVQA</sequence>
<protein>
    <recommendedName>
        <fullName evidence="1">SnoaL-like domain-containing protein</fullName>
    </recommendedName>
</protein>
<dbReference type="SUPFAM" id="SSF54427">
    <property type="entry name" value="NTF2-like"/>
    <property type="match status" value="1"/>
</dbReference>
<name>A0ABQ3PS52_9ACTN</name>
<dbReference type="RefSeq" id="WP_043226496.1">
    <property type="nucleotide sequence ID" value="NZ_BNBS01000136.1"/>
</dbReference>
<dbReference type="EMBL" id="BNDW01000117">
    <property type="protein sequence ID" value="GHI27862.1"/>
    <property type="molecule type" value="Genomic_DNA"/>
</dbReference>
<reference evidence="2" key="1">
    <citation type="submission" date="2024-05" db="EMBL/GenBank/DDBJ databases">
        <title>Whole genome shotgun sequence of Streptomyces hydrogenans NBRC 13475.</title>
        <authorList>
            <person name="Komaki H."/>
            <person name="Tamura T."/>
        </authorList>
    </citation>
    <scope>NUCLEOTIDE SEQUENCE</scope>
    <source>
        <strain evidence="2">NBRC 13475</strain>
    </source>
</reference>
<dbReference type="InterPro" id="IPR032710">
    <property type="entry name" value="NTF2-like_dom_sf"/>
</dbReference>
<gene>
    <name evidence="2" type="ORF">Shyd_92330</name>
</gene>
<evidence type="ECO:0000313" key="3">
    <source>
        <dbReference type="Proteomes" id="UP001052739"/>
    </source>
</evidence>
<dbReference type="GeneID" id="94010852"/>
<dbReference type="Gene3D" id="3.10.450.50">
    <property type="match status" value="1"/>
</dbReference>
<organism evidence="2 3">
    <name type="scientific">Streptomyces hydrogenans</name>
    <dbReference type="NCBI Taxonomy" id="1873719"/>
    <lineage>
        <taxon>Bacteria</taxon>
        <taxon>Bacillati</taxon>
        <taxon>Actinomycetota</taxon>
        <taxon>Actinomycetes</taxon>
        <taxon>Kitasatosporales</taxon>
        <taxon>Streptomycetaceae</taxon>
        <taxon>Streptomyces</taxon>
    </lineage>
</organism>
<proteinExistence type="predicted"/>
<keyword evidence="3" id="KW-1185">Reference proteome</keyword>
<feature type="domain" description="SnoaL-like" evidence="1">
    <location>
        <begin position="11"/>
        <end position="127"/>
    </location>
</feature>
<accession>A0ABQ3PS52</accession>
<comment type="caution">
    <text evidence="2">The sequence shown here is derived from an EMBL/GenBank/DDBJ whole genome shotgun (WGS) entry which is preliminary data.</text>
</comment>
<dbReference type="Pfam" id="PF13474">
    <property type="entry name" value="SnoaL_3"/>
    <property type="match status" value="1"/>
</dbReference>
<dbReference type="InterPro" id="IPR037401">
    <property type="entry name" value="SnoaL-like"/>
</dbReference>
<evidence type="ECO:0000313" key="2">
    <source>
        <dbReference type="EMBL" id="GHI27862.1"/>
    </source>
</evidence>
<evidence type="ECO:0000259" key="1">
    <source>
        <dbReference type="Pfam" id="PF13474"/>
    </source>
</evidence>